<feature type="domain" description="Zinc knuckle CX2CX4HX4C" evidence="4">
    <location>
        <begin position="200"/>
        <end position="246"/>
    </location>
</feature>
<evidence type="ECO:0000256" key="1">
    <source>
        <dbReference type="SAM" id="MobiDB-lite"/>
    </source>
</evidence>
<dbReference type="Pfam" id="PF14392">
    <property type="entry name" value="zf-CCHC_4"/>
    <property type="match status" value="1"/>
</dbReference>
<protein>
    <recommendedName>
        <fullName evidence="7">DUF4283 domain-containing protein</fullName>
    </recommendedName>
</protein>
<reference evidence="5 6" key="1">
    <citation type="submission" date="2018-06" db="EMBL/GenBank/DDBJ databases">
        <title>WGS assembly of Brassica rapa FPsc.</title>
        <authorList>
            <person name="Bowman J."/>
            <person name="Kohchi T."/>
            <person name="Yamato K."/>
            <person name="Jenkins J."/>
            <person name="Shu S."/>
            <person name="Ishizaki K."/>
            <person name="Yamaoka S."/>
            <person name="Nishihama R."/>
            <person name="Nakamura Y."/>
            <person name="Berger F."/>
            <person name="Adam C."/>
            <person name="Aki S."/>
            <person name="Althoff F."/>
            <person name="Araki T."/>
            <person name="Arteaga-Vazquez M."/>
            <person name="Balasubrmanian S."/>
            <person name="Bauer D."/>
            <person name="Boehm C."/>
            <person name="Briginshaw L."/>
            <person name="Caballero-Perez J."/>
            <person name="Catarino B."/>
            <person name="Chen F."/>
            <person name="Chiyoda S."/>
            <person name="Chovatia M."/>
            <person name="Davies K."/>
            <person name="Delmans M."/>
            <person name="Demura T."/>
            <person name="Dierschke T."/>
            <person name="Dolan L."/>
            <person name="Dorantes-Acosta A."/>
            <person name="Eklund D."/>
            <person name="Florent S."/>
            <person name="Flores-Sandoval E."/>
            <person name="Fujiyama A."/>
            <person name="Fukuzawa H."/>
            <person name="Galik B."/>
            <person name="Grimanelli D."/>
            <person name="Grimwood J."/>
            <person name="Grossniklaus U."/>
            <person name="Hamada T."/>
            <person name="Haseloff J."/>
            <person name="Hetherington A."/>
            <person name="Higo A."/>
            <person name="Hirakawa Y."/>
            <person name="Hundley H."/>
            <person name="Ikeda Y."/>
            <person name="Inoue K."/>
            <person name="Inoue S."/>
            <person name="Ishida S."/>
            <person name="Jia Q."/>
            <person name="Kakita M."/>
            <person name="Kanazawa T."/>
            <person name="Kawai Y."/>
            <person name="Kawashima T."/>
            <person name="Kennedy M."/>
            <person name="Kinose K."/>
            <person name="Kinoshita T."/>
            <person name="Kohara Y."/>
            <person name="Koide E."/>
            <person name="Komatsu K."/>
            <person name="Kopischke S."/>
            <person name="Kubo M."/>
            <person name="Kyozuka J."/>
            <person name="Lagercrantz U."/>
            <person name="Lin S."/>
            <person name="Lindquist E."/>
            <person name="Lipzen A."/>
            <person name="Lu C."/>
            <person name="Luna E."/>
            <person name="Martienssen R."/>
            <person name="Minamino N."/>
            <person name="Mizutani M."/>
            <person name="Mizutani M."/>
            <person name="Mochizuki N."/>
            <person name="Monte I."/>
            <person name="Mosher R."/>
            <person name="Nagasaki H."/>
            <person name="Nakagami H."/>
            <person name="Naramoto S."/>
            <person name="Nishitani K."/>
            <person name="Ohtani M."/>
            <person name="Okamoto T."/>
            <person name="Okumura M."/>
            <person name="Phillips J."/>
            <person name="Pollak B."/>
            <person name="Reinders A."/>
            <person name="Roevekamp M."/>
            <person name="Sano R."/>
            <person name="Sawa S."/>
            <person name="Schmid M."/>
            <person name="Shirakawa M."/>
            <person name="Solano R."/>
            <person name="Spunde A."/>
            <person name="Suetsugu N."/>
            <person name="Sugano S."/>
            <person name="Sugiyama A."/>
            <person name="Sun R."/>
            <person name="Suzuki Y."/>
            <person name="Takenaka M."/>
            <person name="Takezawa D."/>
            <person name="Tomogane H."/>
            <person name="Tsuzuki M."/>
            <person name="Ueda T."/>
            <person name="Umeda M."/>
            <person name="Ward J."/>
            <person name="Watanabe Y."/>
            <person name="Yazaki K."/>
            <person name="Yokoyama R."/>
            <person name="Yoshitake Y."/>
            <person name="Yotsui I."/>
            <person name="Zachgo S."/>
            <person name="Schmutz J."/>
        </authorList>
    </citation>
    <scope>NUCLEOTIDE SEQUENCE [LARGE SCALE GENOMIC DNA]</scope>
    <source>
        <strain evidence="6">cv. B-3</strain>
    </source>
</reference>
<evidence type="ECO:0008006" key="7">
    <source>
        <dbReference type="Google" id="ProtNLM"/>
    </source>
</evidence>
<dbReference type="InterPro" id="IPR025836">
    <property type="entry name" value="Zn_knuckle_CX2CX4HX4C"/>
</dbReference>
<sequence length="368" mass="42732">MATIKAIANRLGFLKILQFLATILVVEEMSEGLRRSIQDINLGCNDAPFVLPREVVRQAEEENRFIIIGRPVMPRRQNLRAIVASMPRIWGLEGIVRGRIIEGRRFQFVFPSEEALEMVMRRGPWAFAERMLVLQRWTPLMDLEMLNFIPFWIQIRGIPLQFMNREVIVHIAREMGQYIQMEYNEELGGRLEFVRIRLNWNVSHPLKFQRNFQFTPGVNTLLKFQYERLRGFCEVCGMITHDTGACVINNGGPAPDDGNDDSDGEDDMDEEEDMAEEDQEVDPVQAEYEHNAVTVETENVDEEVWNDPYRETLYSVDYYPVEMLNADSSIGRMNQKRKNWLQDADGNTLKFNNIEAGESSRGNESKRQ</sequence>
<feature type="domain" description="DUF4283" evidence="3">
    <location>
        <begin position="60"/>
        <end position="143"/>
    </location>
</feature>
<gene>
    <name evidence="5" type="ORF">BRARA_C03394</name>
</gene>
<name>A0A398A218_BRACM</name>
<evidence type="ECO:0000313" key="6">
    <source>
        <dbReference type="Proteomes" id="UP000264353"/>
    </source>
</evidence>
<evidence type="ECO:0000313" key="5">
    <source>
        <dbReference type="EMBL" id="RID71455.1"/>
    </source>
</evidence>
<dbReference type="EMBL" id="CM010630">
    <property type="protein sequence ID" value="RID71455.1"/>
    <property type="molecule type" value="Genomic_DNA"/>
</dbReference>
<organism evidence="5 6">
    <name type="scientific">Brassica campestris</name>
    <name type="common">Field mustard</name>
    <dbReference type="NCBI Taxonomy" id="3711"/>
    <lineage>
        <taxon>Eukaryota</taxon>
        <taxon>Viridiplantae</taxon>
        <taxon>Streptophyta</taxon>
        <taxon>Embryophyta</taxon>
        <taxon>Tracheophyta</taxon>
        <taxon>Spermatophyta</taxon>
        <taxon>Magnoliopsida</taxon>
        <taxon>eudicotyledons</taxon>
        <taxon>Gunneridae</taxon>
        <taxon>Pentapetalae</taxon>
        <taxon>rosids</taxon>
        <taxon>malvids</taxon>
        <taxon>Brassicales</taxon>
        <taxon>Brassicaceae</taxon>
        <taxon>Brassiceae</taxon>
        <taxon>Brassica</taxon>
    </lineage>
</organism>
<dbReference type="PANTHER" id="PTHR31286:SF162">
    <property type="entry name" value="DUF4283 DOMAIN-CONTAINING PROTEIN-RELATED"/>
    <property type="match status" value="1"/>
</dbReference>
<dbReference type="AlphaFoldDB" id="A0A398A218"/>
<feature type="chain" id="PRO_5017366101" description="DUF4283 domain-containing protein" evidence="2">
    <location>
        <begin position="33"/>
        <end position="368"/>
    </location>
</feature>
<dbReference type="Proteomes" id="UP000264353">
    <property type="component" value="Chromosome A3"/>
</dbReference>
<evidence type="ECO:0000256" key="2">
    <source>
        <dbReference type="SAM" id="SignalP"/>
    </source>
</evidence>
<feature type="region of interest" description="Disordered" evidence="1">
    <location>
        <begin position="250"/>
        <end position="281"/>
    </location>
</feature>
<dbReference type="InterPro" id="IPR025558">
    <property type="entry name" value="DUF4283"/>
</dbReference>
<proteinExistence type="predicted"/>
<feature type="region of interest" description="Disordered" evidence="1">
    <location>
        <begin position="343"/>
        <end position="368"/>
    </location>
</feature>
<feature type="compositionally biased region" description="Acidic residues" evidence="1">
    <location>
        <begin position="257"/>
        <end position="281"/>
    </location>
</feature>
<dbReference type="PANTHER" id="PTHR31286">
    <property type="entry name" value="GLYCINE-RICH CELL WALL STRUCTURAL PROTEIN 1.8-LIKE"/>
    <property type="match status" value="1"/>
</dbReference>
<feature type="signal peptide" evidence="2">
    <location>
        <begin position="1"/>
        <end position="32"/>
    </location>
</feature>
<accession>A0A398A218</accession>
<evidence type="ECO:0000259" key="3">
    <source>
        <dbReference type="Pfam" id="PF14111"/>
    </source>
</evidence>
<evidence type="ECO:0000259" key="4">
    <source>
        <dbReference type="Pfam" id="PF14392"/>
    </source>
</evidence>
<dbReference type="Pfam" id="PF14111">
    <property type="entry name" value="DUF4283"/>
    <property type="match status" value="1"/>
</dbReference>
<keyword evidence="2" id="KW-0732">Signal</keyword>
<dbReference type="InterPro" id="IPR040256">
    <property type="entry name" value="At4g02000-like"/>
</dbReference>